<proteinExistence type="predicted"/>
<keyword evidence="2" id="KW-1185">Reference proteome</keyword>
<evidence type="ECO:0000313" key="2">
    <source>
        <dbReference type="Proteomes" id="UP001189813"/>
    </source>
</evidence>
<organism evidence="1 2">
    <name type="scientific">Ralstonia psammae</name>
    <dbReference type="NCBI Taxonomy" id="3058598"/>
    <lineage>
        <taxon>Bacteria</taxon>
        <taxon>Pseudomonadati</taxon>
        <taxon>Pseudomonadota</taxon>
        <taxon>Betaproteobacteria</taxon>
        <taxon>Burkholderiales</taxon>
        <taxon>Burkholderiaceae</taxon>
        <taxon>Ralstonia</taxon>
    </lineage>
</organism>
<name>A0ABN9J1U7_9RALS</name>
<dbReference type="EMBL" id="CATZBU010000005">
    <property type="protein sequence ID" value="CAJ0795219.1"/>
    <property type="molecule type" value="Genomic_DNA"/>
</dbReference>
<comment type="caution">
    <text evidence="1">The sequence shown here is derived from an EMBL/GenBank/DDBJ whole genome shotgun (WGS) entry which is preliminary data.</text>
</comment>
<protein>
    <recommendedName>
        <fullName evidence="3">DUF4020 domain-containing protein</fullName>
    </recommendedName>
</protein>
<dbReference type="RefSeq" id="WP_316666246.1">
    <property type="nucleotide sequence ID" value="NZ_CATZBU010000005.1"/>
</dbReference>
<gene>
    <name evidence="1" type="ORF">LMG19083_02692</name>
</gene>
<reference evidence="1 2" key="1">
    <citation type="submission" date="2023-07" db="EMBL/GenBank/DDBJ databases">
        <authorList>
            <person name="Peeters C."/>
        </authorList>
    </citation>
    <scope>NUCLEOTIDE SEQUENCE [LARGE SCALE GENOMIC DNA]</scope>
    <source>
        <strain evidence="1 2">LMG 19083</strain>
    </source>
</reference>
<dbReference type="Proteomes" id="UP001189813">
    <property type="component" value="Unassembled WGS sequence"/>
</dbReference>
<evidence type="ECO:0000313" key="1">
    <source>
        <dbReference type="EMBL" id="CAJ0795219.1"/>
    </source>
</evidence>
<sequence>MTDKTGVLDSFHLGEVLKGSARKLGERCGPAAVEMLSRRFADCIGQPDEDRYSYLWRSAIEEHPQDAHKDGFRAVLVDAIRDATLGALSTNWAESLKAVRGLLESPYSTLVRIGIYSCGEDYGHTGVLFWECAKPDWFLNLAYWHELFWLIKKAFTRFSTSERSQYLAIVDNLHGDWSDPSRQEEWDETHRRDLLHPAYGLGDPEVDKKYSALVERWGPVREHPDFHSYTTTGWVGDRSPVESDALVGMSNDELLKVLREFVPEGRRLEGSTYRGLASALSAAVRASEDGFASRIPLFTDVGRPYQHGLLRGLIERLTNDKRQIDWAATLSLVQSITSSPSFKIDMEAEQPEAWEPSVKWVVGDIADLIKAASNKERRIAPGLRNQCVEILRKVLAVTSPKEPADSSDAVSQAINSPRGRTLEALILTALAMRRDEAVHGQASGATWAKIEPLLDTELVSSNAGRNAEFATLCGMYCANLHYLNPEWTTKNFDRIFSLSSDTAWRCTAQGFAYQHYLYDWLFAKLVDGGHLRRMVYMEGLPDQVADRALQFLGLAYLESKDEFNDGGLLAELITNLKVKELSKLCWFFWTMRSTEGTPQYSSKVLVFWKRIAEQIAQSGTTAPDLQSALNQLAPFIDDLTQPLTEVWAAAAAHAHVKYNGPVLVENLARLADRNPQEVTAVFRAALSSFVPDFPPQDVIRCVTKLADAGRHDDAEQICNIYSERGSQLLKETYHELREQQRALDADKPCSS</sequence>
<accession>A0ABN9J1U7</accession>
<evidence type="ECO:0008006" key="3">
    <source>
        <dbReference type="Google" id="ProtNLM"/>
    </source>
</evidence>